<evidence type="ECO:0000256" key="1">
    <source>
        <dbReference type="SAM" id="Phobius"/>
    </source>
</evidence>
<accession>A0A087UTV4</accession>
<evidence type="ECO:0000313" key="3">
    <source>
        <dbReference type="Proteomes" id="UP000054359"/>
    </source>
</evidence>
<name>A0A087UTV4_STEMI</name>
<keyword evidence="3" id="KW-1185">Reference proteome</keyword>
<evidence type="ECO:0000313" key="2">
    <source>
        <dbReference type="EMBL" id="KFM80793.1"/>
    </source>
</evidence>
<protein>
    <submittedName>
        <fullName evidence="2">Multidrug resistance-associated protein 7</fullName>
    </submittedName>
</protein>
<dbReference type="AlphaFoldDB" id="A0A087UTV4"/>
<dbReference type="Proteomes" id="UP000054359">
    <property type="component" value="Unassembled WGS sequence"/>
</dbReference>
<dbReference type="EMBL" id="KK121584">
    <property type="protein sequence ID" value="KFM80793.1"/>
    <property type="molecule type" value="Genomic_DNA"/>
</dbReference>
<gene>
    <name evidence="2" type="ORF">X975_06741</name>
</gene>
<sequence length="105" mass="12052">MALFNVTDSISMKICSSKLYFKHYFADKIARACEQVQLPDGKLIKEEEREKGKISKQVYLTYMRACTLALSLLVIFLIVITQAMKMGTDFWLSAWSESSVDEDKL</sequence>
<feature type="non-terminal residue" evidence="2">
    <location>
        <position position="105"/>
    </location>
</feature>
<dbReference type="STRING" id="407821.A0A087UTV4"/>
<keyword evidence="1" id="KW-1133">Transmembrane helix</keyword>
<keyword evidence="1" id="KW-0812">Transmembrane</keyword>
<organism evidence="2 3">
    <name type="scientific">Stegodyphus mimosarum</name>
    <name type="common">African social velvet spider</name>
    <dbReference type="NCBI Taxonomy" id="407821"/>
    <lineage>
        <taxon>Eukaryota</taxon>
        <taxon>Metazoa</taxon>
        <taxon>Ecdysozoa</taxon>
        <taxon>Arthropoda</taxon>
        <taxon>Chelicerata</taxon>
        <taxon>Arachnida</taxon>
        <taxon>Araneae</taxon>
        <taxon>Araneomorphae</taxon>
        <taxon>Entelegynae</taxon>
        <taxon>Eresoidea</taxon>
        <taxon>Eresidae</taxon>
        <taxon>Stegodyphus</taxon>
    </lineage>
</organism>
<feature type="transmembrane region" description="Helical" evidence="1">
    <location>
        <begin position="59"/>
        <end position="80"/>
    </location>
</feature>
<reference evidence="2 3" key="1">
    <citation type="submission" date="2013-11" db="EMBL/GenBank/DDBJ databases">
        <title>Genome sequencing of Stegodyphus mimosarum.</title>
        <authorList>
            <person name="Bechsgaard J."/>
        </authorList>
    </citation>
    <scope>NUCLEOTIDE SEQUENCE [LARGE SCALE GENOMIC DNA]</scope>
</reference>
<keyword evidence="1" id="KW-0472">Membrane</keyword>
<proteinExistence type="predicted"/>